<keyword evidence="4" id="KW-1185">Reference proteome</keyword>
<name>A0ABX5XY49_9BACT</name>
<gene>
    <name evidence="3" type="ORF">TBK1r_56410</name>
</gene>
<evidence type="ECO:0008006" key="5">
    <source>
        <dbReference type="Google" id="ProtNLM"/>
    </source>
</evidence>
<proteinExistence type="predicted"/>
<organism evidence="3 4">
    <name type="scientific">Stieleria magnilauensis</name>
    <dbReference type="NCBI Taxonomy" id="2527963"/>
    <lineage>
        <taxon>Bacteria</taxon>
        <taxon>Pseudomonadati</taxon>
        <taxon>Planctomycetota</taxon>
        <taxon>Planctomycetia</taxon>
        <taxon>Pirellulales</taxon>
        <taxon>Pirellulaceae</taxon>
        <taxon>Stieleria</taxon>
    </lineage>
</organism>
<keyword evidence="2" id="KW-0812">Transmembrane</keyword>
<evidence type="ECO:0000313" key="4">
    <source>
        <dbReference type="Proteomes" id="UP000318081"/>
    </source>
</evidence>
<keyword evidence="2" id="KW-0472">Membrane</keyword>
<evidence type="ECO:0000256" key="1">
    <source>
        <dbReference type="SAM" id="MobiDB-lite"/>
    </source>
</evidence>
<protein>
    <recommendedName>
        <fullName evidence="5">HEAT repeat protein</fullName>
    </recommendedName>
</protein>
<feature type="transmembrane region" description="Helical" evidence="2">
    <location>
        <begin position="50"/>
        <end position="70"/>
    </location>
</feature>
<keyword evidence="2" id="KW-1133">Transmembrane helix</keyword>
<sequence>MNPDKLDQLLRASDPADAPDHSGAVDPLLRQSEQQWTVLSRRRVVRRKRVTLCLAAMGLFVILGGAAMWVRNDPGQQDTSVAAVTVPDSSTNHAPTDLADAATAQRRPSPIDAPDQPKTHAGVVSPSPSPSPKGKRTQSSPPRPEPVPQPAKLARTPARPGQPVIDHEQRLAEFAAFVDRAGEVDSDSWRQSRDYLAHQDARSQRAAVSLVPQLVDPQQRRKAFDLVCAAAADSQRAVLFHWLSHRSVRAMAFERLATEATVGQSIELIRYAQDDPDRTRLCRNIAASPNPEGVEVLLELAQDARWRSAVGAASRELHRSHLQTLIMRMRERNAPVRTAAAFVLASVPGEQLDQVLASMILRGRFRQPAYLVLLSRNTPQARAFLAQAAARQDLTPALVSARMHFANIQPTLQQWIEDSKGTPHERSNTSQQQFSDALDDYRCARLADTRHDIG</sequence>
<evidence type="ECO:0000256" key="2">
    <source>
        <dbReference type="SAM" id="Phobius"/>
    </source>
</evidence>
<evidence type="ECO:0000313" key="3">
    <source>
        <dbReference type="EMBL" id="QDV86622.1"/>
    </source>
</evidence>
<dbReference type="EMBL" id="CP036432">
    <property type="protein sequence ID" value="QDV86622.1"/>
    <property type="molecule type" value="Genomic_DNA"/>
</dbReference>
<dbReference type="Gene3D" id="1.25.10.10">
    <property type="entry name" value="Leucine-rich Repeat Variant"/>
    <property type="match status" value="1"/>
</dbReference>
<feature type="region of interest" description="Disordered" evidence="1">
    <location>
        <begin position="86"/>
        <end position="162"/>
    </location>
</feature>
<dbReference type="RefSeq" id="WP_145217903.1">
    <property type="nucleotide sequence ID" value="NZ_CP036432.1"/>
</dbReference>
<dbReference type="InterPro" id="IPR011989">
    <property type="entry name" value="ARM-like"/>
</dbReference>
<reference evidence="3 4" key="1">
    <citation type="submission" date="2019-02" db="EMBL/GenBank/DDBJ databases">
        <title>Deep-cultivation of Planctomycetes and their phenomic and genomic characterization uncovers novel biology.</title>
        <authorList>
            <person name="Wiegand S."/>
            <person name="Jogler M."/>
            <person name="Boedeker C."/>
            <person name="Pinto D."/>
            <person name="Vollmers J."/>
            <person name="Rivas-Marin E."/>
            <person name="Kohn T."/>
            <person name="Peeters S.H."/>
            <person name="Heuer A."/>
            <person name="Rast P."/>
            <person name="Oberbeckmann S."/>
            <person name="Bunk B."/>
            <person name="Jeske O."/>
            <person name="Meyerdierks A."/>
            <person name="Storesund J.E."/>
            <person name="Kallscheuer N."/>
            <person name="Luecker S."/>
            <person name="Lage O.M."/>
            <person name="Pohl T."/>
            <person name="Merkel B.J."/>
            <person name="Hornburger P."/>
            <person name="Mueller R.-W."/>
            <person name="Bruemmer F."/>
            <person name="Labrenz M."/>
            <person name="Spormann A.M."/>
            <person name="Op den Camp H."/>
            <person name="Overmann J."/>
            <person name="Amann R."/>
            <person name="Jetten M.S.M."/>
            <person name="Mascher T."/>
            <person name="Medema M.H."/>
            <person name="Devos D.P."/>
            <person name="Kaster A.-K."/>
            <person name="Ovreas L."/>
            <person name="Rohde M."/>
            <person name="Galperin M.Y."/>
            <person name="Jogler C."/>
        </authorList>
    </citation>
    <scope>NUCLEOTIDE SEQUENCE [LARGE SCALE GENOMIC DNA]</scope>
    <source>
        <strain evidence="3 4">TBK1r</strain>
    </source>
</reference>
<dbReference type="Proteomes" id="UP000318081">
    <property type="component" value="Chromosome"/>
</dbReference>
<accession>A0ABX5XY49</accession>